<protein>
    <submittedName>
        <fullName evidence="3">Uncharacterized protein</fullName>
    </submittedName>
</protein>
<dbReference type="OrthoDB" id="10322284at2759"/>
<accession>A0A7J6L1G1</accession>
<name>A0A7J6L1G1_PEROL</name>
<evidence type="ECO:0000256" key="1">
    <source>
        <dbReference type="SAM" id="MobiDB-lite"/>
    </source>
</evidence>
<evidence type="ECO:0000313" key="6">
    <source>
        <dbReference type="Proteomes" id="UP000572268"/>
    </source>
</evidence>
<dbReference type="Proteomes" id="UP000570595">
    <property type="component" value="Unassembled WGS sequence"/>
</dbReference>
<feature type="region of interest" description="Disordered" evidence="1">
    <location>
        <begin position="258"/>
        <end position="315"/>
    </location>
</feature>
<proteinExistence type="predicted"/>
<dbReference type="AlphaFoldDB" id="A0A7J6L1G1"/>
<evidence type="ECO:0000313" key="5">
    <source>
        <dbReference type="Proteomes" id="UP000570595"/>
    </source>
</evidence>
<evidence type="ECO:0000313" key="4">
    <source>
        <dbReference type="EMBL" id="KAF4664253.1"/>
    </source>
</evidence>
<organism evidence="3 6">
    <name type="scientific">Perkinsus olseni</name>
    <name type="common">Perkinsus atlanticus</name>
    <dbReference type="NCBI Taxonomy" id="32597"/>
    <lineage>
        <taxon>Eukaryota</taxon>
        <taxon>Sar</taxon>
        <taxon>Alveolata</taxon>
        <taxon>Perkinsozoa</taxon>
        <taxon>Perkinsea</taxon>
        <taxon>Perkinsida</taxon>
        <taxon>Perkinsidae</taxon>
        <taxon>Perkinsus</taxon>
    </lineage>
</organism>
<evidence type="ECO:0000313" key="3">
    <source>
        <dbReference type="EMBL" id="KAF4653268.1"/>
    </source>
</evidence>
<dbReference type="EMBL" id="JABAHT010000121">
    <property type="protein sequence ID" value="KAF4664253.1"/>
    <property type="molecule type" value="Genomic_DNA"/>
</dbReference>
<evidence type="ECO:0000256" key="2">
    <source>
        <dbReference type="SAM" id="SignalP"/>
    </source>
</evidence>
<sequence>MESTVLPPSGLLGVFTLLTVVGATKDTYACHIPDDPETLISCLVADVKESGFRDWGSSTVGPHLYSEHAVRVGEDGIERYTSVTCDIEPVEGRKGKSFKASDPNKCDIGWLRGASRVYYVKEENDYFIDLPHGREDSHFQKLEPREACDIPFPKEGATYENDGPTGWEVDVKLGSKVFGSGILGREKRNVYVDFHQVSQGRRELVPFFGVIRNRQMILGKSDDGRAFFFEHGSRNRPKKNAIFLTMFNKVFLLFNTSDREKNPRSRPPPSAPPLVEEPEATLPQQCPTARAPPTAPPPSYEEAMSQPAQVERPLR</sequence>
<feature type="chain" id="PRO_5033593958" evidence="2">
    <location>
        <begin position="24"/>
        <end position="315"/>
    </location>
</feature>
<dbReference type="EMBL" id="JABANN010000826">
    <property type="protein sequence ID" value="KAF4653268.1"/>
    <property type="molecule type" value="Genomic_DNA"/>
</dbReference>
<reference evidence="5 6" key="1">
    <citation type="submission" date="2020-04" db="EMBL/GenBank/DDBJ databases">
        <title>Perkinsus olseni comparative genomics.</title>
        <authorList>
            <person name="Bogema D.R."/>
        </authorList>
    </citation>
    <scope>NUCLEOTIDE SEQUENCE [LARGE SCALE GENOMIC DNA]</scope>
    <source>
        <strain evidence="4">ATCC PRA-179</strain>
        <strain evidence="3">ATCC PRA-31</strain>
    </source>
</reference>
<feature type="signal peptide" evidence="2">
    <location>
        <begin position="1"/>
        <end position="23"/>
    </location>
</feature>
<keyword evidence="2" id="KW-0732">Signal</keyword>
<comment type="caution">
    <text evidence="3">The sequence shown here is derived from an EMBL/GenBank/DDBJ whole genome shotgun (WGS) entry which is preliminary data.</text>
</comment>
<gene>
    <name evidence="3" type="ORF">FOL46_009280</name>
    <name evidence="4" type="ORF">FOZ61_000981</name>
</gene>
<dbReference type="Proteomes" id="UP000572268">
    <property type="component" value="Unassembled WGS sequence"/>
</dbReference>